<dbReference type="Gene3D" id="3.30.420.10">
    <property type="entry name" value="Ribonuclease H-like superfamily/Ribonuclease H"/>
    <property type="match status" value="1"/>
</dbReference>
<dbReference type="AlphaFoldDB" id="A0A371GJG8"/>
<dbReference type="GO" id="GO:0015074">
    <property type="term" value="P:DNA integration"/>
    <property type="evidence" value="ECO:0007669"/>
    <property type="project" value="InterPro"/>
</dbReference>
<evidence type="ECO:0000313" key="4">
    <source>
        <dbReference type="Proteomes" id="UP000257109"/>
    </source>
</evidence>
<dbReference type="InterPro" id="IPR001584">
    <property type="entry name" value="Integrase_cat-core"/>
</dbReference>
<dbReference type="PANTHER" id="PTHR47266">
    <property type="entry name" value="ENDONUCLEASE-RELATED"/>
    <property type="match status" value="1"/>
</dbReference>
<name>A0A371GJG8_MUCPR</name>
<dbReference type="EMBL" id="QJKJ01005318">
    <property type="protein sequence ID" value="RDX90684.1"/>
    <property type="molecule type" value="Genomic_DNA"/>
</dbReference>
<feature type="compositionally biased region" description="Basic and acidic residues" evidence="1">
    <location>
        <begin position="246"/>
        <end position="255"/>
    </location>
</feature>
<dbReference type="PROSITE" id="PS50994">
    <property type="entry name" value="INTEGRASE"/>
    <property type="match status" value="1"/>
</dbReference>
<dbReference type="Proteomes" id="UP000257109">
    <property type="component" value="Unassembled WGS sequence"/>
</dbReference>
<reference evidence="3" key="1">
    <citation type="submission" date="2018-05" db="EMBL/GenBank/DDBJ databases">
        <title>Draft genome of Mucuna pruriens seed.</title>
        <authorList>
            <person name="Nnadi N.E."/>
            <person name="Vos R."/>
            <person name="Hasami M.H."/>
            <person name="Devisetty U.K."/>
            <person name="Aguiy J.C."/>
        </authorList>
    </citation>
    <scope>NUCLEOTIDE SEQUENCE [LARGE SCALE GENOMIC DNA]</scope>
    <source>
        <strain evidence="3">JCA_2017</strain>
    </source>
</reference>
<feature type="region of interest" description="Disordered" evidence="1">
    <location>
        <begin position="229"/>
        <end position="255"/>
    </location>
</feature>
<proteinExistence type="predicted"/>
<dbReference type="InterPro" id="IPR036397">
    <property type="entry name" value="RNaseH_sf"/>
</dbReference>
<organism evidence="3 4">
    <name type="scientific">Mucuna pruriens</name>
    <name type="common">Velvet bean</name>
    <name type="synonym">Dolichos pruriens</name>
    <dbReference type="NCBI Taxonomy" id="157652"/>
    <lineage>
        <taxon>Eukaryota</taxon>
        <taxon>Viridiplantae</taxon>
        <taxon>Streptophyta</taxon>
        <taxon>Embryophyta</taxon>
        <taxon>Tracheophyta</taxon>
        <taxon>Spermatophyta</taxon>
        <taxon>Magnoliopsida</taxon>
        <taxon>eudicotyledons</taxon>
        <taxon>Gunneridae</taxon>
        <taxon>Pentapetalae</taxon>
        <taxon>rosids</taxon>
        <taxon>fabids</taxon>
        <taxon>Fabales</taxon>
        <taxon>Fabaceae</taxon>
        <taxon>Papilionoideae</taxon>
        <taxon>50 kb inversion clade</taxon>
        <taxon>NPAAA clade</taxon>
        <taxon>indigoferoid/millettioid clade</taxon>
        <taxon>Phaseoleae</taxon>
        <taxon>Mucuna</taxon>
    </lineage>
</organism>
<comment type="caution">
    <text evidence="3">The sequence shown here is derived from an EMBL/GenBank/DDBJ whole genome shotgun (WGS) entry which is preliminary data.</text>
</comment>
<gene>
    <name evidence="3" type="ORF">CR513_27425</name>
</gene>
<evidence type="ECO:0000256" key="1">
    <source>
        <dbReference type="SAM" id="MobiDB-lite"/>
    </source>
</evidence>
<dbReference type="GO" id="GO:0003676">
    <property type="term" value="F:nucleic acid binding"/>
    <property type="evidence" value="ECO:0007669"/>
    <property type="project" value="InterPro"/>
</dbReference>
<dbReference type="SUPFAM" id="SSF53098">
    <property type="entry name" value="Ribonuclease H-like"/>
    <property type="match status" value="1"/>
</dbReference>
<feature type="domain" description="Integrase catalytic" evidence="2">
    <location>
        <begin position="1"/>
        <end position="79"/>
    </location>
</feature>
<keyword evidence="4" id="KW-1185">Reference proteome</keyword>
<accession>A0A371GJG8</accession>
<dbReference type="OrthoDB" id="9906983at2759"/>
<dbReference type="InterPro" id="IPR012337">
    <property type="entry name" value="RNaseH-like_sf"/>
</dbReference>
<dbReference type="InterPro" id="IPR052160">
    <property type="entry name" value="Gypsy_RT_Integrase-like"/>
</dbReference>
<feature type="non-terminal residue" evidence="3">
    <location>
        <position position="1"/>
    </location>
</feature>
<sequence>MSTLLEKYGVVHRVVTTYHPQTNGQVEVFNREIKKLLQKMVNPSRNYWSQLLEDALWAQRTAYRTQLGMSPYRIVFGKACHLPIEIEHRVYWAIKKCNMAYDQASKERKLQLQGLEDLCLEAYGNSHIYKRKEKQFHDNRILRKEFQVGQKALLYNSRLKLIFGKLRSRWDGPFVVTNTFPMVQSNYEMRLQQDFHANKKVTSLCRSNMKNKALISIVPTNLQSLNCPIESKSESSRPSQLKPKASRPDKVILAN</sequence>
<evidence type="ECO:0000259" key="2">
    <source>
        <dbReference type="PROSITE" id="PS50994"/>
    </source>
</evidence>
<protein>
    <recommendedName>
        <fullName evidence="2">Integrase catalytic domain-containing protein</fullName>
    </recommendedName>
</protein>
<evidence type="ECO:0000313" key="3">
    <source>
        <dbReference type="EMBL" id="RDX90684.1"/>
    </source>
</evidence>